<dbReference type="EMBL" id="JAIQCV010000008">
    <property type="protein sequence ID" value="KAH1075552.1"/>
    <property type="molecule type" value="Genomic_DNA"/>
</dbReference>
<organism evidence="1 2">
    <name type="scientific">Gossypium stocksii</name>
    <dbReference type="NCBI Taxonomy" id="47602"/>
    <lineage>
        <taxon>Eukaryota</taxon>
        <taxon>Viridiplantae</taxon>
        <taxon>Streptophyta</taxon>
        <taxon>Embryophyta</taxon>
        <taxon>Tracheophyta</taxon>
        <taxon>Spermatophyta</taxon>
        <taxon>Magnoliopsida</taxon>
        <taxon>eudicotyledons</taxon>
        <taxon>Gunneridae</taxon>
        <taxon>Pentapetalae</taxon>
        <taxon>rosids</taxon>
        <taxon>malvids</taxon>
        <taxon>Malvales</taxon>
        <taxon>Malvaceae</taxon>
        <taxon>Malvoideae</taxon>
        <taxon>Gossypium</taxon>
    </lineage>
</organism>
<keyword evidence="2" id="KW-1185">Reference proteome</keyword>
<comment type="caution">
    <text evidence="1">The sequence shown here is derived from an EMBL/GenBank/DDBJ whole genome shotgun (WGS) entry which is preliminary data.</text>
</comment>
<gene>
    <name evidence="1" type="ORF">J1N35_027880</name>
</gene>
<evidence type="ECO:0000313" key="1">
    <source>
        <dbReference type="EMBL" id="KAH1075552.1"/>
    </source>
</evidence>
<sequence length="93" mass="10270">METISHSHTIDFKPFKLPVSSLVIPLVIRKLSQRDCLPLFEKVKARILNWSAKSFWKGQDVGVIGAKINWSHICSLKAKGGLVVAEVMALQGG</sequence>
<evidence type="ECO:0000313" key="2">
    <source>
        <dbReference type="Proteomes" id="UP000828251"/>
    </source>
</evidence>
<protein>
    <submittedName>
        <fullName evidence="1">Uncharacterized protein</fullName>
    </submittedName>
</protein>
<name>A0A9D3VAN5_9ROSI</name>
<dbReference type="Proteomes" id="UP000828251">
    <property type="component" value="Unassembled WGS sequence"/>
</dbReference>
<reference evidence="1 2" key="1">
    <citation type="journal article" date="2021" name="Plant Biotechnol. J.">
        <title>Multi-omics assisted identification of the key and species-specific regulatory components of drought-tolerant mechanisms in Gossypium stocksii.</title>
        <authorList>
            <person name="Yu D."/>
            <person name="Ke L."/>
            <person name="Zhang D."/>
            <person name="Wu Y."/>
            <person name="Sun Y."/>
            <person name="Mei J."/>
            <person name="Sun J."/>
            <person name="Sun Y."/>
        </authorList>
    </citation>
    <scope>NUCLEOTIDE SEQUENCE [LARGE SCALE GENOMIC DNA]</scope>
    <source>
        <strain evidence="2">cv. E1</strain>
        <tissue evidence="1">Leaf</tissue>
    </source>
</reference>
<dbReference type="AlphaFoldDB" id="A0A9D3VAN5"/>
<accession>A0A9D3VAN5</accession>
<proteinExistence type="predicted"/>